<keyword evidence="10" id="KW-1185">Reference proteome</keyword>
<dbReference type="InterPro" id="IPR001021">
    <property type="entry name" value="Ribosomal_bL25_long"/>
</dbReference>
<reference evidence="9 10" key="1">
    <citation type="submission" date="2020-05" db="EMBL/GenBank/DDBJ databases">
        <authorList>
            <person name="Niu N."/>
        </authorList>
    </citation>
    <scope>NUCLEOTIDE SEQUENCE [LARGE SCALE GENOMIC DNA]</scope>
    <source>
        <strain evidence="9 10">LMG10982</strain>
    </source>
</reference>
<organism evidence="9 10">
    <name type="scientific">Pelistega europaea</name>
    <dbReference type="NCBI Taxonomy" id="106147"/>
    <lineage>
        <taxon>Bacteria</taxon>
        <taxon>Pseudomonadati</taxon>
        <taxon>Pseudomonadota</taxon>
        <taxon>Betaproteobacteria</taxon>
        <taxon>Burkholderiales</taxon>
        <taxon>Alcaligenaceae</taxon>
        <taxon>Pelistega</taxon>
    </lineage>
</organism>
<dbReference type="GO" id="GO:0022625">
    <property type="term" value="C:cytosolic large ribosomal subunit"/>
    <property type="evidence" value="ECO:0007669"/>
    <property type="project" value="TreeGrafter"/>
</dbReference>
<dbReference type="InterPro" id="IPR020055">
    <property type="entry name" value="Ribosomal_bL25_short"/>
</dbReference>
<dbReference type="Gene3D" id="2.170.120.20">
    <property type="entry name" value="Ribosomal protein L25, beta domain"/>
    <property type="match status" value="1"/>
</dbReference>
<dbReference type="GO" id="GO:0006412">
    <property type="term" value="P:translation"/>
    <property type="evidence" value="ECO:0007669"/>
    <property type="project" value="UniProtKB-UniRule"/>
</dbReference>
<dbReference type="NCBIfam" id="NF004612">
    <property type="entry name" value="PRK05943.1"/>
    <property type="match status" value="1"/>
</dbReference>
<feature type="domain" description="Large ribosomal subunit protein bL25 L25" evidence="7">
    <location>
        <begin position="4"/>
        <end position="90"/>
    </location>
</feature>
<dbReference type="Pfam" id="PF01386">
    <property type="entry name" value="Ribosomal_L25p"/>
    <property type="match status" value="1"/>
</dbReference>
<evidence type="ECO:0000259" key="7">
    <source>
        <dbReference type="Pfam" id="PF01386"/>
    </source>
</evidence>
<keyword evidence="3 5" id="KW-0689">Ribosomal protein</keyword>
<feature type="region of interest" description="Disordered" evidence="6">
    <location>
        <begin position="184"/>
        <end position="209"/>
    </location>
</feature>
<dbReference type="NCBIfam" id="NF004130">
    <property type="entry name" value="PRK05618.1-5"/>
    <property type="match status" value="1"/>
</dbReference>
<dbReference type="AlphaFoldDB" id="A0A7Y4LDK2"/>
<evidence type="ECO:0000256" key="6">
    <source>
        <dbReference type="SAM" id="MobiDB-lite"/>
    </source>
</evidence>
<comment type="function">
    <text evidence="5">This is one of the proteins that binds to the 5S RNA in the ribosome where it forms part of the central protuberance.</text>
</comment>
<evidence type="ECO:0000313" key="10">
    <source>
        <dbReference type="Proteomes" id="UP000541421"/>
    </source>
</evidence>
<dbReference type="NCBIfam" id="TIGR00731">
    <property type="entry name" value="bL25_bact_ctc"/>
    <property type="match status" value="1"/>
</dbReference>
<evidence type="ECO:0000256" key="1">
    <source>
        <dbReference type="ARBA" id="ARBA00022730"/>
    </source>
</evidence>
<dbReference type="Proteomes" id="UP000541421">
    <property type="component" value="Unassembled WGS sequence"/>
</dbReference>
<evidence type="ECO:0000256" key="4">
    <source>
        <dbReference type="ARBA" id="ARBA00023274"/>
    </source>
</evidence>
<dbReference type="FunFam" id="2.40.240.10:FF:000002">
    <property type="entry name" value="50S ribosomal protein L25"/>
    <property type="match status" value="1"/>
</dbReference>
<comment type="subunit">
    <text evidence="5">Part of the 50S ribosomal subunit; part of the 5S rRNA/L5/L18/L25 subcomplex. Contacts the 5S rRNA. Binds to the 5S rRNA independently of L5 and L18.</text>
</comment>
<dbReference type="PANTHER" id="PTHR33284:SF1">
    <property type="entry name" value="RIBOSOMAL PROTEIN L25_GLN-TRNA SYNTHETASE, ANTI-CODON-BINDING DOMAIN-CONTAINING PROTEIN"/>
    <property type="match status" value="1"/>
</dbReference>
<name>A0A7Y4LDK2_9BURK</name>
<dbReference type="Gene3D" id="2.40.240.10">
    <property type="entry name" value="Ribosomal Protein L25, Chain P"/>
    <property type="match status" value="1"/>
</dbReference>
<dbReference type="NCBIfam" id="NF004128">
    <property type="entry name" value="PRK05618.1-2"/>
    <property type="match status" value="1"/>
</dbReference>
<comment type="caution">
    <text evidence="9">The sequence shown here is derived from an EMBL/GenBank/DDBJ whole genome shotgun (WGS) entry which is preliminary data.</text>
</comment>
<dbReference type="EMBL" id="JABGBO010000012">
    <property type="protein sequence ID" value="NOL50467.1"/>
    <property type="molecule type" value="Genomic_DNA"/>
</dbReference>
<dbReference type="InterPro" id="IPR011035">
    <property type="entry name" value="Ribosomal_bL25/Gln-tRNA_synth"/>
</dbReference>
<dbReference type="InterPro" id="IPR020930">
    <property type="entry name" value="Ribosomal_uL5_bac-type"/>
</dbReference>
<evidence type="ECO:0000256" key="3">
    <source>
        <dbReference type="ARBA" id="ARBA00022980"/>
    </source>
</evidence>
<accession>A0A7Y4LDK2</accession>
<proteinExistence type="inferred from homology"/>
<dbReference type="InterPro" id="IPR020056">
    <property type="entry name" value="Rbsml_bL25/Gln-tRNA_synth_N"/>
</dbReference>
<evidence type="ECO:0000313" key="9">
    <source>
        <dbReference type="EMBL" id="NOL50467.1"/>
    </source>
</evidence>
<gene>
    <name evidence="5" type="primary">rplY</name>
    <name evidence="5" type="synonym">ctc</name>
    <name evidence="9" type="ORF">HKX40_10035</name>
</gene>
<dbReference type="GO" id="GO:0008097">
    <property type="term" value="F:5S rRNA binding"/>
    <property type="evidence" value="ECO:0007669"/>
    <property type="project" value="InterPro"/>
</dbReference>
<keyword evidence="2 5" id="KW-0694">RNA-binding</keyword>
<keyword evidence="1 5" id="KW-0699">rRNA-binding</keyword>
<evidence type="ECO:0000256" key="5">
    <source>
        <dbReference type="HAMAP-Rule" id="MF_01334"/>
    </source>
</evidence>
<dbReference type="CDD" id="cd00495">
    <property type="entry name" value="Ribosomal_L25_TL5_CTC"/>
    <property type="match status" value="1"/>
</dbReference>
<feature type="domain" description="Large ribosomal subunit protein bL25 beta" evidence="8">
    <location>
        <begin position="98"/>
        <end position="184"/>
    </location>
</feature>
<dbReference type="InterPro" id="IPR020057">
    <property type="entry name" value="Ribosomal_bL25_b-dom"/>
</dbReference>
<evidence type="ECO:0000256" key="2">
    <source>
        <dbReference type="ARBA" id="ARBA00022884"/>
    </source>
</evidence>
<dbReference type="RefSeq" id="WP_171589450.1">
    <property type="nucleotide sequence ID" value="NZ_JABGBO010000012.1"/>
</dbReference>
<comment type="similarity">
    <text evidence="5">Belongs to the bacterial ribosomal protein bL25 family. CTC subfamily.</text>
</comment>
<evidence type="ECO:0000259" key="8">
    <source>
        <dbReference type="Pfam" id="PF14693"/>
    </source>
</evidence>
<protein>
    <recommendedName>
        <fullName evidence="5">Large ribosomal subunit protein bL25</fullName>
    </recommendedName>
    <alternativeName>
        <fullName evidence="5">General stress protein CTC</fullName>
    </alternativeName>
</protein>
<sequence length="209" mass="22446">MKFSATTRSVQGSSASRRLRRAGRLPGIVYGGKGEATSIELDHNEIFHAVRKEDFHSSVLEMNLDGKVETVLLRAVQWHAYKPQVLHIDFQRVDANQKLHTKVPFHFVGAEESPAVKGSGNQVAHIVTEIEVSCLPKDLPHFVEVDLSKLEAGGVVHLSDVAPPKGVEFIVHGDDPVLASAVAPKGAVEGEEESAEEAAPAAEPPAAAE</sequence>
<feature type="compositionally biased region" description="Low complexity" evidence="6">
    <location>
        <begin position="197"/>
        <end position="209"/>
    </location>
</feature>
<dbReference type="SUPFAM" id="SSF50715">
    <property type="entry name" value="Ribosomal protein L25-like"/>
    <property type="match status" value="1"/>
</dbReference>
<dbReference type="HAMAP" id="MF_01334">
    <property type="entry name" value="Ribosomal_bL25_CTC"/>
    <property type="match status" value="1"/>
</dbReference>
<dbReference type="InterPro" id="IPR037121">
    <property type="entry name" value="Ribosomal_bL25_C"/>
</dbReference>
<dbReference type="GO" id="GO:0003735">
    <property type="term" value="F:structural constituent of ribosome"/>
    <property type="evidence" value="ECO:0007669"/>
    <property type="project" value="InterPro"/>
</dbReference>
<dbReference type="HAMAP" id="MF_01336">
    <property type="entry name" value="Ribosomal_bL25"/>
    <property type="match status" value="1"/>
</dbReference>
<keyword evidence="4 5" id="KW-0687">Ribonucleoprotein</keyword>
<dbReference type="InterPro" id="IPR029751">
    <property type="entry name" value="Ribosomal_L25_dom"/>
</dbReference>
<dbReference type="Pfam" id="PF14693">
    <property type="entry name" value="Ribosomal_TL5_C"/>
    <property type="match status" value="1"/>
</dbReference>
<dbReference type="PANTHER" id="PTHR33284">
    <property type="entry name" value="RIBOSOMAL PROTEIN L25/GLN-TRNA SYNTHETASE, ANTI-CODON-BINDING DOMAIN-CONTAINING PROTEIN"/>
    <property type="match status" value="1"/>
</dbReference>